<name>A0ACC1T5J4_9APHY</name>
<gene>
    <name evidence="1" type="ORF">NM688_g3485</name>
</gene>
<dbReference type="Proteomes" id="UP001148662">
    <property type="component" value="Unassembled WGS sequence"/>
</dbReference>
<accession>A0ACC1T5J4</accession>
<protein>
    <submittedName>
        <fullName evidence="1">Uncharacterized protein</fullName>
    </submittedName>
</protein>
<reference evidence="1" key="1">
    <citation type="submission" date="2022-07" db="EMBL/GenBank/DDBJ databases">
        <title>Genome Sequence of Phlebia brevispora.</title>
        <authorList>
            <person name="Buettner E."/>
        </authorList>
    </citation>
    <scope>NUCLEOTIDE SEQUENCE</scope>
    <source>
        <strain evidence="1">MPL23</strain>
    </source>
</reference>
<organism evidence="1 2">
    <name type="scientific">Phlebia brevispora</name>
    <dbReference type="NCBI Taxonomy" id="194682"/>
    <lineage>
        <taxon>Eukaryota</taxon>
        <taxon>Fungi</taxon>
        <taxon>Dikarya</taxon>
        <taxon>Basidiomycota</taxon>
        <taxon>Agaricomycotina</taxon>
        <taxon>Agaricomycetes</taxon>
        <taxon>Polyporales</taxon>
        <taxon>Meruliaceae</taxon>
        <taxon>Phlebia</taxon>
    </lineage>
</organism>
<keyword evidence="2" id="KW-1185">Reference proteome</keyword>
<evidence type="ECO:0000313" key="2">
    <source>
        <dbReference type="Proteomes" id="UP001148662"/>
    </source>
</evidence>
<evidence type="ECO:0000313" key="1">
    <source>
        <dbReference type="EMBL" id="KAJ3553667.1"/>
    </source>
</evidence>
<comment type="caution">
    <text evidence="1">The sequence shown here is derived from an EMBL/GenBank/DDBJ whole genome shotgun (WGS) entry which is preliminary data.</text>
</comment>
<sequence>MARFATALFALTSLLCLAAASPVPEETLEKRASGRGTYFETGLGACGWTNTDSDKIIAVSSSIFDGGKYCGQSIQITNTANGQVAYGTVADSCPGCGPGDLDMTPSLFEELGDLAQGVLPITWDFEN</sequence>
<dbReference type="EMBL" id="JANHOG010000513">
    <property type="protein sequence ID" value="KAJ3553667.1"/>
    <property type="molecule type" value="Genomic_DNA"/>
</dbReference>
<proteinExistence type="predicted"/>